<feature type="compositionally biased region" description="Low complexity" evidence="1">
    <location>
        <begin position="372"/>
        <end position="391"/>
    </location>
</feature>
<evidence type="ECO:0000313" key="3">
    <source>
        <dbReference type="Proteomes" id="UP000816034"/>
    </source>
</evidence>
<reference evidence="2 3" key="1">
    <citation type="journal article" date="2018" name="BMC Genomics">
        <title>The genome of Naegleria lovaniensis, the basis for a comparative approach to unravel pathogenicity factors of the human pathogenic amoeba N. fowleri.</title>
        <authorList>
            <person name="Liechti N."/>
            <person name="Schurch N."/>
            <person name="Bruggmann R."/>
            <person name="Wittwer M."/>
        </authorList>
    </citation>
    <scope>NUCLEOTIDE SEQUENCE [LARGE SCALE GENOMIC DNA]</scope>
    <source>
        <strain evidence="2 3">ATCC 30569</strain>
    </source>
</reference>
<feature type="compositionally biased region" description="Acidic residues" evidence="1">
    <location>
        <begin position="43"/>
        <end position="60"/>
    </location>
</feature>
<evidence type="ECO:0000256" key="1">
    <source>
        <dbReference type="SAM" id="MobiDB-lite"/>
    </source>
</evidence>
<feature type="compositionally biased region" description="Acidic residues" evidence="1">
    <location>
        <begin position="11"/>
        <end position="23"/>
    </location>
</feature>
<feature type="compositionally biased region" description="Low complexity" evidence="1">
    <location>
        <begin position="132"/>
        <end position="141"/>
    </location>
</feature>
<feature type="compositionally biased region" description="Basic and acidic residues" evidence="1">
    <location>
        <begin position="268"/>
        <end position="280"/>
    </location>
</feature>
<protein>
    <submittedName>
        <fullName evidence="2">Uncharacterized protein</fullName>
    </submittedName>
</protein>
<comment type="caution">
    <text evidence="2">The sequence shown here is derived from an EMBL/GenBank/DDBJ whole genome shotgun (WGS) entry which is preliminary data.</text>
</comment>
<dbReference type="EMBL" id="PYSW02000016">
    <property type="protein sequence ID" value="KAG2386167.1"/>
    <property type="molecule type" value="Genomic_DNA"/>
</dbReference>
<evidence type="ECO:0000313" key="2">
    <source>
        <dbReference type="EMBL" id="KAG2386167.1"/>
    </source>
</evidence>
<accession>A0AA88GNZ0</accession>
<dbReference type="Proteomes" id="UP000816034">
    <property type="component" value="Unassembled WGS sequence"/>
</dbReference>
<feature type="region of interest" description="Disordered" evidence="1">
    <location>
        <begin position="124"/>
        <end position="395"/>
    </location>
</feature>
<name>A0AA88GNZ0_NAELO</name>
<gene>
    <name evidence="2" type="ORF">C9374_002613</name>
</gene>
<feature type="region of interest" description="Disordered" evidence="1">
    <location>
        <begin position="1"/>
        <end position="85"/>
    </location>
</feature>
<feature type="compositionally biased region" description="Acidic residues" evidence="1">
    <location>
        <begin position="144"/>
        <end position="183"/>
    </location>
</feature>
<feature type="compositionally biased region" description="Pro residues" evidence="1">
    <location>
        <begin position="343"/>
        <end position="353"/>
    </location>
</feature>
<dbReference type="AlphaFoldDB" id="A0AA88GNZ0"/>
<feature type="compositionally biased region" description="Basic and acidic residues" evidence="1">
    <location>
        <begin position="298"/>
        <end position="315"/>
    </location>
</feature>
<proteinExistence type="predicted"/>
<keyword evidence="3" id="KW-1185">Reference proteome</keyword>
<feature type="compositionally biased region" description="Polar residues" evidence="1">
    <location>
        <begin position="215"/>
        <end position="247"/>
    </location>
</feature>
<organism evidence="2 3">
    <name type="scientific">Naegleria lovaniensis</name>
    <name type="common">Amoeba</name>
    <dbReference type="NCBI Taxonomy" id="51637"/>
    <lineage>
        <taxon>Eukaryota</taxon>
        <taxon>Discoba</taxon>
        <taxon>Heterolobosea</taxon>
        <taxon>Tetramitia</taxon>
        <taxon>Eutetramitia</taxon>
        <taxon>Vahlkampfiidae</taxon>
        <taxon>Naegleria</taxon>
    </lineage>
</organism>
<dbReference type="RefSeq" id="XP_044550159.1">
    <property type="nucleotide sequence ID" value="XM_044692050.1"/>
</dbReference>
<sequence length="462" mass="53430">MSRSYTVYSLSEDEYEENEELETKDENSFLMNDEGYEYSVESGETEDDEEGTYEDEEEYDTTSAKTEPLPIETPAKENFEGSSTQHIKMTRGDLIAQLERLGYTNVPEDVVQDFIAELKNQNIEVLHEENNTSRTNSSSIFSRDDEDQVNVEDQEYHDDEEYEEGNHDEEEEESLQEEQDEDAFIPVFNPPVLNDHVISETPSKKQPYQKYESPQLHSPSSKTHNNSKMQTDSPARNVSMQRDSPSVTEDEGYDTTTYYNNHYSSLKDFQKIKSQHRDARNLVTPKIETVKSPIRQSQHVDDYHSPPSRISRENDSPSSKIKFKPLESANYTPPSLPMSRPKTAPPVKTPPTEPQLRTPTKDTSKSSPNGNRSSMVRSSVTSVSTSQSISRPLPFKTNVKKPVSYRKKVNDPVSRWRELNSVWKNDTFLKNQQNQQKNHRWRVRQEMLEIQGDKYLNPKECR</sequence>
<dbReference type="GeneID" id="68095068"/>